<dbReference type="InterPro" id="IPR039765">
    <property type="entry name" value="Yip5/YIPF1/YIPF2"/>
</dbReference>
<keyword evidence="3 6" id="KW-0812">Transmembrane</keyword>
<dbReference type="Pfam" id="PF04893">
    <property type="entry name" value="Yip1"/>
    <property type="match status" value="1"/>
</dbReference>
<dbReference type="InterPro" id="IPR006977">
    <property type="entry name" value="Yip1_dom"/>
</dbReference>
<gene>
    <name evidence="8" type="ORF">BB561_002244</name>
</gene>
<comment type="similarity">
    <text evidence="2 6">Belongs to the YIP1 family.</text>
</comment>
<evidence type="ECO:0000256" key="4">
    <source>
        <dbReference type="ARBA" id="ARBA00022989"/>
    </source>
</evidence>
<feature type="transmembrane region" description="Helical" evidence="6">
    <location>
        <begin position="236"/>
        <end position="261"/>
    </location>
</feature>
<organism evidence="8 9">
    <name type="scientific">Smittium simulii</name>
    <dbReference type="NCBI Taxonomy" id="133385"/>
    <lineage>
        <taxon>Eukaryota</taxon>
        <taxon>Fungi</taxon>
        <taxon>Fungi incertae sedis</taxon>
        <taxon>Zoopagomycota</taxon>
        <taxon>Kickxellomycotina</taxon>
        <taxon>Harpellomycetes</taxon>
        <taxon>Harpellales</taxon>
        <taxon>Legeriomycetaceae</taxon>
        <taxon>Smittium</taxon>
    </lineage>
</organism>
<keyword evidence="5 6" id="KW-0472">Membrane</keyword>
<dbReference type="OrthoDB" id="10256463at2759"/>
<evidence type="ECO:0000256" key="3">
    <source>
        <dbReference type="ARBA" id="ARBA00022692"/>
    </source>
</evidence>
<dbReference type="Proteomes" id="UP000245383">
    <property type="component" value="Unassembled WGS sequence"/>
</dbReference>
<proteinExistence type="inferred from homology"/>
<name>A0A2T9YR90_9FUNG</name>
<feature type="transmembrane region" description="Helical" evidence="6">
    <location>
        <begin position="105"/>
        <end position="125"/>
    </location>
</feature>
<dbReference type="EMBL" id="MBFR01000073">
    <property type="protein sequence ID" value="PVU94821.1"/>
    <property type="molecule type" value="Genomic_DNA"/>
</dbReference>
<keyword evidence="9" id="KW-1185">Reference proteome</keyword>
<evidence type="ECO:0000256" key="5">
    <source>
        <dbReference type="ARBA" id="ARBA00023136"/>
    </source>
</evidence>
<evidence type="ECO:0000256" key="1">
    <source>
        <dbReference type="ARBA" id="ARBA00004141"/>
    </source>
</evidence>
<sequence>MENKDSYNIVVDVDDTHLDFQDFAQTSALNNNILHDYPAPQTHQPNPVANNEPTSSIWSIMFWSKYFNVDTSQMVKRCTMSLQLDKEFIQDISAENFGPDLWGPFWISTTAIYSIFVSMIISSFISDRLEKPKGSKFSLLALSSAFLLIYSYSFLVPVALSFIIKYFGVSCSIIDVLAIYGYSNTIWVIVPILCIAPYSMIRWVAVAIGFTVSSIFIFRNIKMISERSNSKLNPVIIITIFLLSMALAVSMKFMFFSYAVVSK</sequence>
<feature type="transmembrane region" description="Helical" evidence="6">
    <location>
        <begin position="176"/>
        <end position="196"/>
    </location>
</feature>
<dbReference type="STRING" id="133385.A0A2T9YR90"/>
<evidence type="ECO:0000313" key="8">
    <source>
        <dbReference type="EMBL" id="PVU94821.1"/>
    </source>
</evidence>
<dbReference type="GO" id="GO:0016192">
    <property type="term" value="P:vesicle-mediated transport"/>
    <property type="evidence" value="ECO:0007669"/>
    <property type="project" value="InterPro"/>
</dbReference>
<reference evidence="8 9" key="1">
    <citation type="journal article" date="2018" name="MBio">
        <title>Comparative Genomics Reveals the Core Gene Toolbox for the Fungus-Insect Symbiosis.</title>
        <authorList>
            <person name="Wang Y."/>
            <person name="Stata M."/>
            <person name="Wang W."/>
            <person name="Stajich J.E."/>
            <person name="White M.M."/>
            <person name="Moncalvo J.M."/>
        </authorList>
    </citation>
    <scope>NUCLEOTIDE SEQUENCE [LARGE SCALE GENOMIC DNA]</scope>
    <source>
        <strain evidence="8 9">SWE-8-4</strain>
    </source>
</reference>
<comment type="caution">
    <text evidence="8">The sequence shown here is derived from an EMBL/GenBank/DDBJ whole genome shotgun (WGS) entry which is preliminary data.</text>
</comment>
<dbReference type="GO" id="GO:0000139">
    <property type="term" value="C:Golgi membrane"/>
    <property type="evidence" value="ECO:0007669"/>
    <property type="project" value="UniProtKB-SubCell"/>
</dbReference>
<evidence type="ECO:0000313" key="9">
    <source>
        <dbReference type="Proteomes" id="UP000245383"/>
    </source>
</evidence>
<protein>
    <recommendedName>
        <fullName evidence="6">Protein YIP</fullName>
    </recommendedName>
</protein>
<evidence type="ECO:0000259" key="7">
    <source>
        <dbReference type="Pfam" id="PF04893"/>
    </source>
</evidence>
<accession>A0A2T9YR90</accession>
<dbReference type="GO" id="GO:0031267">
    <property type="term" value="F:small GTPase binding"/>
    <property type="evidence" value="ECO:0007669"/>
    <property type="project" value="InterPro"/>
</dbReference>
<evidence type="ECO:0000256" key="2">
    <source>
        <dbReference type="ARBA" id="ARBA00010596"/>
    </source>
</evidence>
<feature type="transmembrane region" description="Helical" evidence="6">
    <location>
        <begin position="203"/>
        <end position="221"/>
    </location>
</feature>
<keyword evidence="4 6" id="KW-1133">Transmembrane helix</keyword>
<feature type="transmembrane region" description="Helical" evidence="6">
    <location>
        <begin position="137"/>
        <end position="164"/>
    </location>
</feature>
<dbReference type="PANTHER" id="PTHR12822:SF2">
    <property type="entry name" value="PROTEIN YIPF"/>
    <property type="match status" value="1"/>
</dbReference>
<evidence type="ECO:0000256" key="6">
    <source>
        <dbReference type="RuleBase" id="RU361264"/>
    </source>
</evidence>
<comment type="subcellular location">
    <subcellularLocation>
        <location evidence="6">Golgi apparatus membrane</location>
        <topology evidence="6">Multi-pass membrane protein</topology>
    </subcellularLocation>
    <subcellularLocation>
        <location evidence="1">Membrane</location>
        <topology evidence="1">Multi-pass membrane protein</topology>
    </subcellularLocation>
</comment>
<feature type="domain" description="Yip1" evidence="7">
    <location>
        <begin position="87"/>
        <end position="248"/>
    </location>
</feature>
<dbReference type="AlphaFoldDB" id="A0A2T9YR90"/>
<dbReference type="PANTHER" id="PTHR12822">
    <property type="entry name" value="PROTEIN YIPF"/>
    <property type="match status" value="1"/>
</dbReference>